<evidence type="ECO:0000313" key="2">
    <source>
        <dbReference type="Proteomes" id="UP000031012"/>
    </source>
</evidence>
<accession>A0A0B2UHV6</accession>
<dbReference type="EMBL" id="JHQK01000001">
    <property type="protein sequence ID" value="KHN68774.1"/>
    <property type="molecule type" value="Genomic_DNA"/>
</dbReference>
<gene>
    <name evidence="1" type="ORF">DH17_00425</name>
</gene>
<sequence>MKKFFKWVLILFIGFFLLGVVLNLVGVKGSDNNTSEVGNSSEKENLSIDSTQTQQNEIKTESHKIDFKLDSVELAKCTAAAMKSQKIDVFSKWYDVLKAKYGQIYPNKSPKELDDYALERVLDKRRYLESKGYDSKPAFNKYYQMNCAEFEPK</sequence>
<reference evidence="1 2" key="1">
    <citation type="submission" date="2014-03" db="EMBL/GenBank/DDBJ databases">
        <title>Genome sequence of the diesel-degrader and plant-growth promoter Acinetobacter oleivorans PF-1 isolated from the roots of poplar tree.</title>
        <authorList>
            <person name="Gkorezis P."/>
            <person name="van Hamme J."/>
            <person name="Rineau F."/>
            <person name="Vangronsveld J."/>
            <person name="Francetti A."/>
        </authorList>
    </citation>
    <scope>NUCLEOTIDE SEQUENCE [LARGE SCALE GENOMIC DNA]</scope>
    <source>
        <strain evidence="1 2">PF1</strain>
    </source>
</reference>
<proteinExistence type="predicted"/>
<protein>
    <submittedName>
        <fullName evidence="1">Uncharacterized protein</fullName>
    </submittedName>
</protein>
<evidence type="ECO:0000313" key="1">
    <source>
        <dbReference type="EMBL" id="KHN68774.1"/>
    </source>
</evidence>
<organism evidence="1 2">
    <name type="scientific">Acinetobacter oleivorans</name>
    <dbReference type="NCBI Taxonomy" id="1148157"/>
    <lineage>
        <taxon>Bacteria</taxon>
        <taxon>Pseudomonadati</taxon>
        <taxon>Pseudomonadota</taxon>
        <taxon>Gammaproteobacteria</taxon>
        <taxon>Moraxellales</taxon>
        <taxon>Moraxellaceae</taxon>
        <taxon>Acinetobacter</taxon>
    </lineage>
</organism>
<comment type="caution">
    <text evidence="1">The sequence shown here is derived from an EMBL/GenBank/DDBJ whole genome shotgun (WGS) entry which is preliminary data.</text>
</comment>
<dbReference type="Proteomes" id="UP000031012">
    <property type="component" value="Unassembled WGS sequence"/>
</dbReference>
<dbReference type="AlphaFoldDB" id="A0A0B2UHV6"/>
<name>A0A0B2UHV6_9GAMM</name>